<dbReference type="PROSITE" id="PS50048">
    <property type="entry name" value="ZN2_CY6_FUNGAL_2"/>
    <property type="match status" value="1"/>
</dbReference>
<keyword evidence="5" id="KW-0539">Nucleus</keyword>
<dbReference type="GO" id="GO:0005634">
    <property type="term" value="C:nucleus"/>
    <property type="evidence" value="ECO:0007669"/>
    <property type="project" value="UniProtKB-SubCell"/>
</dbReference>
<dbReference type="GO" id="GO:0000981">
    <property type="term" value="F:DNA-binding transcription factor activity, RNA polymerase II-specific"/>
    <property type="evidence" value="ECO:0007669"/>
    <property type="project" value="InterPro"/>
</dbReference>
<dbReference type="InterPro" id="IPR001138">
    <property type="entry name" value="Zn2Cys6_DnaBD"/>
</dbReference>
<dbReference type="EMBL" id="QEAQ01000041">
    <property type="protein sequence ID" value="TPX58107.1"/>
    <property type="molecule type" value="Genomic_DNA"/>
</dbReference>
<dbReference type="CDD" id="cd00067">
    <property type="entry name" value="GAL4"/>
    <property type="match status" value="1"/>
</dbReference>
<feature type="compositionally biased region" description="Low complexity" evidence="6">
    <location>
        <begin position="87"/>
        <end position="125"/>
    </location>
</feature>
<dbReference type="Proteomes" id="UP000318582">
    <property type="component" value="Unassembled WGS sequence"/>
</dbReference>
<dbReference type="InterPro" id="IPR050815">
    <property type="entry name" value="TF_fung"/>
</dbReference>
<accession>A0A507E3Y5</accession>
<evidence type="ECO:0000259" key="7">
    <source>
        <dbReference type="PROSITE" id="PS50048"/>
    </source>
</evidence>
<feature type="compositionally biased region" description="Low complexity" evidence="6">
    <location>
        <begin position="189"/>
        <end position="199"/>
    </location>
</feature>
<feature type="region of interest" description="Disordered" evidence="6">
    <location>
        <begin position="783"/>
        <end position="817"/>
    </location>
</feature>
<feature type="domain" description="Zn(2)-C6 fungal-type" evidence="7">
    <location>
        <begin position="32"/>
        <end position="68"/>
    </location>
</feature>
<evidence type="ECO:0000256" key="3">
    <source>
        <dbReference type="ARBA" id="ARBA00023015"/>
    </source>
</evidence>
<dbReference type="SMART" id="SM00066">
    <property type="entry name" value="GAL4"/>
    <property type="match status" value="1"/>
</dbReference>
<keyword evidence="3" id="KW-0805">Transcription regulation</keyword>
<dbReference type="CDD" id="cd12148">
    <property type="entry name" value="fungal_TF_MHR"/>
    <property type="match status" value="1"/>
</dbReference>
<proteinExistence type="predicted"/>
<organism evidence="8 9">
    <name type="scientific">Powellomyces hirtus</name>
    <dbReference type="NCBI Taxonomy" id="109895"/>
    <lineage>
        <taxon>Eukaryota</taxon>
        <taxon>Fungi</taxon>
        <taxon>Fungi incertae sedis</taxon>
        <taxon>Chytridiomycota</taxon>
        <taxon>Chytridiomycota incertae sedis</taxon>
        <taxon>Chytridiomycetes</taxon>
        <taxon>Spizellomycetales</taxon>
        <taxon>Powellomycetaceae</taxon>
        <taxon>Powellomyces</taxon>
    </lineage>
</organism>
<evidence type="ECO:0000313" key="8">
    <source>
        <dbReference type="EMBL" id="TPX58107.1"/>
    </source>
</evidence>
<comment type="caution">
    <text evidence="8">The sequence shown here is derived from an EMBL/GenBank/DDBJ whole genome shotgun (WGS) entry which is preliminary data.</text>
</comment>
<dbReference type="InterPro" id="IPR036864">
    <property type="entry name" value="Zn2-C6_fun-type_DNA-bd_sf"/>
</dbReference>
<evidence type="ECO:0000256" key="5">
    <source>
        <dbReference type="ARBA" id="ARBA00023242"/>
    </source>
</evidence>
<evidence type="ECO:0000256" key="6">
    <source>
        <dbReference type="SAM" id="MobiDB-lite"/>
    </source>
</evidence>
<protein>
    <recommendedName>
        <fullName evidence="7">Zn(2)-C6 fungal-type domain-containing protein</fullName>
    </recommendedName>
</protein>
<reference evidence="8 9" key="1">
    <citation type="journal article" date="2019" name="Sci. Rep.">
        <title>Comparative genomics of chytrid fungi reveal insights into the obligate biotrophic and pathogenic lifestyle of Synchytrium endobioticum.</title>
        <authorList>
            <person name="van de Vossenberg B.T.L.H."/>
            <person name="Warris S."/>
            <person name="Nguyen H.D.T."/>
            <person name="van Gent-Pelzer M.P.E."/>
            <person name="Joly D.L."/>
            <person name="van de Geest H.C."/>
            <person name="Bonants P.J.M."/>
            <person name="Smith D.S."/>
            <person name="Levesque C.A."/>
            <person name="van der Lee T.A.J."/>
        </authorList>
    </citation>
    <scope>NUCLEOTIDE SEQUENCE [LARGE SCALE GENOMIC DNA]</scope>
    <source>
        <strain evidence="8 9">CBS 809.83</strain>
    </source>
</reference>
<feature type="region of interest" description="Disordered" evidence="6">
    <location>
        <begin position="73"/>
        <end position="153"/>
    </location>
</feature>
<dbReference type="STRING" id="109895.A0A507E3Y5"/>
<dbReference type="Pfam" id="PF00172">
    <property type="entry name" value="Zn_clus"/>
    <property type="match status" value="1"/>
</dbReference>
<evidence type="ECO:0000256" key="1">
    <source>
        <dbReference type="ARBA" id="ARBA00004123"/>
    </source>
</evidence>
<evidence type="ECO:0000313" key="9">
    <source>
        <dbReference type="Proteomes" id="UP000318582"/>
    </source>
</evidence>
<gene>
    <name evidence="8" type="ORF">PhCBS80983_g03367</name>
</gene>
<dbReference type="PANTHER" id="PTHR47338:SF5">
    <property type="entry name" value="ZN(II)2CYS6 TRANSCRIPTION FACTOR (EUROFUNG)"/>
    <property type="match status" value="1"/>
</dbReference>
<sequence length="1020" mass="111806">MSVCGPSQQRRVSLPTSSGESRAEQRKRQVQACDGCRSKKRRCDGIRPICTQCQKSRVREGETAVCTYVTMTKKRPNAGGGGPVTVQKQQLQHQQQHQIQQQQQQQQQQPHLQQQQLRQHQQQLDQRPDRTDFTTTPSWDASAGASTTSAWGLDDPGFVDTLLSTDPIGIAPTLHPATAPATGFTTTFSPESITSQSSSPDMMQNATPSLDSPPSLDSFFPSPQSGTERTQAAPVGPQVPVYTGLELGDQMQALGGNGGSNNNAGSNGGGNMALFPTNLHGDGLTPAIATQQSEAMFEDLDNLLDSISDNNNSSKNNSNNNNSTSRFMPTTSTPSPPFQPSRLWEVATDGCHAAAQDTYLGVTDFNLTLDGAAYQSLNMDSNMYFSLLSSQHFTTQLQHTHNTNIPDIDLHTHLMELGTVSEACLPYGPVPQSDRVHPGVRNVLYALGAQISNHPELYKQYGTRQSAVKYFAARSEDAFSDRGQDTPATVQGMLMLGAVFYKLDNGRKACKWIVEACNVCEYMCYNRTSTNPVIAKTPLSQPDEASLPHMQVQQDLFALERDIRWNVYAMAIEHDTFCALASTFAFVIDETDVPHMLYERRPWESTRDEQLERDEKDRERRMKIRHTGLSIFEDQITAHAAHQLNRAIYQINPSQGTALNMQVAFLLRRVMRFLRAPYLDRPDADEGHVGRGAAAVLALVPPETDPALLHESLMIWYLALPPQMRMFESLAKFRDGTTAPAPPSPASAPSSKAPGGVGSLHLMFIYLLSLSLLHDNLCNPSRPEHHPLHHAHHKQRNERAAQSNQPQRPLYRIDSRTSHPIRAASRQILTVARRALAYILRSVHLVPPRPAPLVVDPHTYPQENASIPFMSTHPAPPPQIGILPMAGLGVLLVVQAELNNLLAATTHNNDNQADDPAEPAATAILVEDAIADCRDIFLPVLDNLARFAPVNMNYAFQIRALCQMLRGGAEATATAGALACLGSDVGIWAGTLIGVGYMPTYPDCPGKKGMPPMPVRISPA</sequence>
<feature type="compositionally biased region" description="Low complexity" evidence="6">
    <location>
        <begin position="138"/>
        <end position="152"/>
    </location>
</feature>
<feature type="compositionally biased region" description="Basic residues" evidence="6">
    <location>
        <begin position="787"/>
        <end position="796"/>
    </location>
</feature>
<dbReference type="SUPFAM" id="SSF57701">
    <property type="entry name" value="Zn2/Cys6 DNA-binding domain"/>
    <property type="match status" value="1"/>
</dbReference>
<feature type="region of interest" description="Disordered" evidence="6">
    <location>
        <begin position="189"/>
        <end position="214"/>
    </location>
</feature>
<keyword evidence="2" id="KW-0479">Metal-binding</keyword>
<name>A0A507E3Y5_9FUNG</name>
<feature type="region of interest" description="Disordered" evidence="6">
    <location>
        <begin position="307"/>
        <end position="339"/>
    </location>
</feature>
<keyword evidence="4" id="KW-0804">Transcription</keyword>
<feature type="compositionally biased region" description="Polar residues" evidence="6">
    <location>
        <begin position="1"/>
        <end position="20"/>
    </location>
</feature>
<dbReference type="PANTHER" id="PTHR47338">
    <property type="entry name" value="ZN(II)2CYS6 TRANSCRIPTION FACTOR (EUROFUNG)-RELATED"/>
    <property type="match status" value="1"/>
</dbReference>
<dbReference type="GO" id="GO:0008270">
    <property type="term" value="F:zinc ion binding"/>
    <property type="evidence" value="ECO:0007669"/>
    <property type="project" value="InterPro"/>
</dbReference>
<comment type="subcellular location">
    <subcellularLocation>
        <location evidence="1">Nucleus</location>
    </subcellularLocation>
</comment>
<feature type="region of interest" description="Disordered" evidence="6">
    <location>
        <begin position="1"/>
        <end position="29"/>
    </location>
</feature>
<keyword evidence="9" id="KW-1185">Reference proteome</keyword>
<dbReference type="Gene3D" id="4.10.240.10">
    <property type="entry name" value="Zn(2)-C6 fungal-type DNA-binding domain"/>
    <property type="match status" value="1"/>
</dbReference>
<dbReference type="AlphaFoldDB" id="A0A507E3Y5"/>
<evidence type="ECO:0000256" key="4">
    <source>
        <dbReference type="ARBA" id="ARBA00023163"/>
    </source>
</evidence>
<evidence type="ECO:0000256" key="2">
    <source>
        <dbReference type="ARBA" id="ARBA00022723"/>
    </source>
</evidence>
<feature type="compositionally biased region" description="Low complexity" evidence="6">
    <location>
        <begin position="307"/>
        <end position="333"/>
    </location>
</feature>